<keyword evidence="2" id="KW-0812">Transmembrane</keyword>
<evidence type="ECO:0000256" key="2">
    <source>
        <dbReference type="SAM" id="Phobius"/>
    </source>
</evidence>
<dbReference type="EMBL" id="SWLG01000023">
    <property type="protein sequence ID" value="TLS35360.1"/>
    <property type="molecule type" value="Genomic_DNA"/>
</dbReference>
<keyword evidence="2" id="KW-0472">Membrane</keyword>
<evidence type="ECO:0000313" key="4">
    <source>
        <dbReference type="Proteomes" id="UP000308230"/>
    </source>
</evidence>
<sequence>MEDKLKQLKQEMDAYISPNKTFTDFDKHKIQKRIQNLSTENQKPKRSFIFPKAVSAVVFAVLFLVVGGIAANEMNLFQNEQSTESSDNASLNNESSIAMDQAGESSEDNATMKATDTEQLPASETAKQFLEGKGFEDPVYINTTEEYVVTKDKLTQEPWMKPWGLMEIAKPTVYLDQDVTVERFTVNSHPLEERFGKITVDVYVINGDAVGGIINDKEMYSMEGKTISEIYKTQGYEEWKASWIESIEADKPYSLKTETEATEPPLDDRLKGIYDAIAADQSQKHLQGLVPAEVIKLYFYAKDQNNFDVFYALYSQSGKYGEPVKSRITEEFEAESEIDPTRIEKYVTLQRSENIVQIEIFQDAMGGSFKTLVKENGIWLLPPELDNVIKH</sequence>
<keyword evidence="2" id="KW-1133">Transmembrane helix</keyword>
<gene>
    <name evidence="3" type="ORF">FCL54_20965</name>
</gene>
<comment type="caution">
    <text evidence="3">The sequence shown here is derived from an EMBL/GenBank/DDBJ whole genome shotgun (WGS) entry which is preliminary data.</text>
</comment>
<dbReference type="Proteomes" id="UP000308230">
    <property type="component" value="Unassembled WGS sequence"/>
</dbReference>
<accession>A0A5R9EZ51</accession>
<evidence type="ECO:0000256" key="1">
    <source>
        <dbReference type="SAM" id="MobiDB-lite"/>
    </source>
</evidence>
<name>A0A5R9EZ51_9BACL</name>
<keyword evidence="4" id="KW-1185">Reference proteome</keyword>
<dbReference type="RefSeq" id="WP_138129146.1">
    <property type="nucleotide sequence ID" value="NZ_SWLG01000023.1"/>
</dbReference>
<feature type="region of interest" description="Disordered" evidence="1">
    <location>
        <begin position="99"/>
        <end position="121"/>
    </location>
</feature>
<reference evidence="3 4" key="1">
    <citation type="submission" date="2019-04" db="EMBL/GenBank/DDBJ databases">
        <title>Bacillus caeni sp. nov., a bacterium isolated from mangrove sediment.</title>
        <authorList>
            <person name="Huang H."/>
            <person name="Mo K."/>
            <person name="Hu Y."/>
        </authorList>
    </citation>
    <scope>NUCLEOTIDE SEQUENCE [LARGE SCALE GENOMIC DNA]</scope>
    <source>
        <strain evidence="3 4">HB172195</strain>
    </source>
</reference>
<organism evidence="3 4">
    <name type="scientific">Exobacillus caeni</name>
    <dbReference type="NCBI Taxonomy" id="2574798"/>
    <lineage>
        <taxon>Bacteria</taxon>
        <taxon>Bacillati</taxon>
        <taxon>Bacillota</taxon>
        <taxon>Bacilli</taxon>
        <taxon>Bacillales</taxon>
        <taxon>Guptibacillaceae</taxon>
        <taxon>Exobacillus</taxon>
    </lineage>
</organism>
<dbReference type="AlphaFoldDB" id="A0A5R9EZ51"/>
<proteinExistence type="predicted"/>
<dbReference type="OrthoDB" id="1904509at2"/>
<evidence type="ECO:0000313" key="3">
    <source>
        <dbReference type="EMBL" id="TLS35360.1"/>
    </source>
</evidence>
<feature type="transmembrane region" description="Helical" evidence="2">
    <location>
        <begin position="53"/>
        <end position="71"/>
    </location>
</feature>
<feature type="compositionally biased region" description="Polar residues" evidence="1">
    <location>
        <begin position="108"/>
        <end position="121"/>
    </location>
</feature>
<protein>
    <submittedName>
        <fullName evidence="3">Uncharacterized protein</fullName>
    </submittedName>
</protein>